<feature type="binding site" evidence="6">
    <location>
        <position position="92"/>
    </location>
    <ligand>
        <name>Fe(3+)</name>
        <dbReference type="ChEBI" id="CHEBI:29034"/>
    </ligand>
</feature>
<dbReference type="AlphaFoldDB" id="A0A242M892"/>
<dbReference type="InterPro" id="IPR004232">
    <property type="entry name" value="CN_Hdrtase_a/SCN_Hdrlase_g"/>
</dbReference>
<feature type="binding site" evidence="6">
    <location>
        <position position="88"/>
    </location>
    <ligand>
        <name>Fe(3+)</name>
        <dbReference type="ChEBI" id="CHEBI:29034"/>
    </ligand>
</feature>
<dbReference type="SUPFAM" id="SSF56209">
    <property type="entry name" value="Nitrile hydratase alpha chain"/>
    <property type="match status" value="1"/>
</dbReference>
<dbReference type="InterPro" id="IPR023900">
    <property type="entry name" value="CN_Hdrtase_asu/SCN_Hdrlase_gsu"/>
</dbReference>
<dbReference type="EC" id="4.2.1.84" evidence="2"/>
<accession>A0A242M892</accession>
<evidence type="ECO:0000313" key="8">
    <source>
        <dbReference type="EMBL" id="OTP67383.1"/>
    </source>
</evidence>
<evidence type="ECO:0000256" key="6">
    <source>
        <dbReference type="PIRSR" id="PIRSR001426-1"/>
    </source>
</evidence>
<dbReference type="PIRSF" id="PIRSF001426">
    <property type="entry name" value="NHase_alpha"/>
    <property type="match status" value="1"/>
</dbReference>
<dbReference type="GO" id="GO:0046914">
    <property type="term" value="F:transition metal ion binding"/>
    <property type="evidence" value="ECO:0007669"/>
    <property type="project" value="InterPro"/>
</dbReference>
<evidence type="ECO:0000256" key="5">
    <source>
        <dbReference type="ARBA" id="ARBA00044877"/>
    </source>
</evidence>
<dbReference type="InterPro" id="IPR018141">
    <property type="entry name" value="Nitrile_hydratase_asu"/>
</dbReference>
<evidence type="ECO:0000259" key="7">
    <source>
        <dbReference type="Pfam" id="PF02979"/>
    </source>
</evidence>
<organism evidence="8 9">
    <name type="scientific">Caballeronia sordidicola</name>
    <name type="common">Burkholderia sordidicola</name>
    <dbReference type="NCBI Taxonomy" id="196367"/>
    <lineage>
        <taxon>Bacteria</taxon>
        <taxon>Pseudomonadati</taxon>
        <taxon>Pseudomonadota</taxon>
        <taxon>Betaproteobacteria</taxon>
        <taxon>Burkholderiales</taxon>
        <taxon>Burkholderiaceae</taxon>
        <taxon>Caballeronia</taxon>
    </lineage>
</organism>
<comment type="similarity">
    <text evidence="1">Belongs to the nitrile hydratase subunit alpha family.</text>
</comment>
<protein>
    <recommendedName>
        <fullName evidence="2">nitrile hydratase</fullName>
        <ecNumber evidence="2">4.2.1.84</ecNumber>
    </recommendedName>
</protein>
<feature type="binding site" evidence="6">
    <location>
        <position position="91"/>
    </location>
    <ligand>
        <name>Fe(3+)</name>
        <dbReference type="ChEBI" id="CHEBI:29034"/>
    </ligand>
</feature>
<keyword evidence="3 6" id="KW-0479">Metal-binding</keyword>
<name>A0A242M892_CABSO</name>
<comment type="catalytic activity">
    <reaction evidence="5">
        <text>an aliphatic primary amide = an aliphatic nitrile + H2O</text>
        <dbReference type="Rhea" id="RHEA:12673"/>
        <dbReference type="ChEBI" id="CHEBI:15377"/>
        <dbReference type="ChEBI" id="CHEBI:65285"/>
        <dbReference type="ChEBI" id="CHEBI:80291"/>
        <dbReference type="EC" id="4.2.1.84"/>
    </reaction>
</comment>
<gene>
    <name evidence="8" type="ORF">PAMC26510_31100</name>
</gene>
<keyword evidence="6" id="KW-0408">Iron</keyword>
<evidence type="ECO:0000256" key="2">
    <source>
        <dbReference type="ARBA" id="ARBA00013079"/>
    </source>
</evidence>
<sequence>MRALESLLVEKGLTTHDAIDTLVSAFENDLGPMHGARVVAKAWSDPAYRERLTVDATSAIEELGYRGLQTEHVTALFNTKTDHHMWVCTLCSCYPWTLLGIPPVWFKSPAYRAKVVSQPRDVLMDFGMSLDSAVTVHVWDTSAEQRYIVIPERPAGTEGMSEEELAKLVTRDSMIGTGFPLDPVVAGP</sequence>
<feature type="binding site" evidence="6">
    <location>
        <position position="93"/>
    </location>
    <ligand>
        <name>Fe(3+)</name>
        <dbReference type="ChEBI" id="CHEBI:29034"/>
    </ligand>
</feature>
<reference evidence="8 9" key="1">
    <citation type="submission" date="2017-03" db="EMBL/GenBank/DDBJ databases">
        <title>Genome analysis of strain PAMC 26510.</title>
        <authorList>
            <person name="Oh H.-M."/>
            <person name="Yang J.-A."/>
        </authorList>
    </citation>
    <scope>NUCLEOTIDE SEQUENCE [LARGE SCALE GENOMIC DNA]</scope>
    <source>
        <strain evidence="8 9">PAMC 26510</strain>
    </source>
</reference>
<comment type="caution">
    <text evidence="8">The sequence shown here is derived from an EMBL/GenBank/DDBJ whole genome shotgun (WGS) entry which is preliminary data.</text>
</comment>
<evidence type="ECO:0000313" key="9">
    <source>
        <dbReference type="Proteomes" id="UP000194546"/>
    </source>
</evidence>
<dbReference type="Gene3D" id="3.90.330.10">
    <property type="entry name" value="Nitrile hydratase alpha /Thiocyanate hydrolase gamma"/>
    <property type="match status" value="1"/>
</dbReference>
<evidence type="ECO:0000256" key="3">
    <source>
        <dbReference type="ARBA" id="ARBA00022723"/>
    </source>
</evidence>
<keyword evidence="4" id="KW-0456">Lyase</keyword>
<proteinExistence type="inferred from homology"/>
<dbReference type="InterPro" id="IPR036648">
    <property type="entry name" value="CN_Hdrase_a/SCN_Hdrase_g_sf"/>
</dbReference>
<evidence type="ECO:0000256" key="4">
    <source>
        <dbReference type="ARBA" id="ARBA00023239"/>
    </source>
</evidence>
<dbReference type="Pfam" id="PF02979">
    <property type="entry name" value="NHase_alpha"/>
    <property type="match status" value="1"/>
</dbReference>
<dbReference type="Proteomes" id="UP000194546">
    <property type="component" value="Unassembled WGS sequence"/>
</dbReference>
<dbReference type="NCBIfam" id="TIGR01323">
    <property type="entry name" value="nitrile_alph"/>
    <property type="match status" value="1"/>
</dbReference>
<feature type="domain" description="Nitrile hydratase alpha/Thiocyanate hydrolase gamma" evidence="7">
    <location>
        <begin position="2"/>
        <end position="177"/>
    </location>
</feature>
<dbReference type="GO" id="GO:0018822">
    <property type="term" value="F:nitrile hydratase activity"/>
    <property type="evidence" value="ECO:0007669"/>
    <property type="project" value="UniProtKB-EC"/>
</dbReference>
<dbReference type="EMBL" id="NBTY01000196">
    <property type="protein sequence ID" value="OTP67383.1"/>
    <property type="molecule type" value="Genomic_DNA"/>
</dbReference>
<evidence type="ECO:0000256" key="1">
    <source>
        <dbReference type="ARBA" id="ARBA00009363"/>
    </source>
</evidence>